<evidence type="ECO:0000256" key="1">
    <source>
        <dbReference type="SAM" id="MobiDB-lite"/>
    </source>
</evidence>
<comment type="caution">
    <text evidence="2">The sequence shown here is derived from an EMBL/GenBank/DDBJ whole genome shotgun (WGS) entry which is preliminary data.</text>
</comment>
<gene>
    <name evidence="2" type="ORF">Cgig2_022181</name>
</gene>
<feature type="region of interest" description="Disordered" evidence="1">
    <location>
        <begin position="192"/>
        <end position="211"/>
    </location>
</feature>
<proteinExistence type="predicted"/>
<organism evidence="2 3">
    <name type="scientific">Carnegiea gigantea</name>
    <dbReference type="NCBI Taxonomy" id="171969"/>
    <lineage>
        <taxon>Eukaryota</taxon>
        <taxon>Viridiplantae</taxon>
        <taxon>Streptophyta</taxon>
        <taxon>Embryophyta</taxon>
        <taxon>Tracheophyta</taxon>
        <taxon>Spermatophyta</taxon>
        <taxon>Magnoliopsida</taxon>
        <taxon>eudicotyledons</taxon>
        <taxon>Gunneridae</taxon>
        <taxon>Pentapetalae</taxon>
        <taxon>Caryophyllales</taxon>
        <taxon>Cactineae</taxon>
        <taxon>Cactaceae</taxon>
        <taxon>Cactoideae</taxon>
        <taxon>Echinocereeae</taxon>
        <taxon>Carnegiea</taxon>
    </lineage>
</organism>
<reference evidence="2" key="1">
    <citation type="submission" date="2022-04" db="EMBL/GenBank/DDBJ databases">
        <title>Carnegiea gigantea Genome sequencing and assembly v2.</title>
        <authorList>
            <person name="Copetti D."/>
            <person name="Sanderson M.J."/>
            <person name="Burquez A."/>
            <person name="Wojciechowski M.F."/>
        </authorList>
    </citation>
    <scope>NUCLEOTIDE SEQUENCE</scope>
    <source>
        <strain evidence="2">SGP5-SGP5p</strain>
        <tissue evidence="2">Aerial part</tissue>
    </source>
</reference>
<feature type="compositionally biased region" description="Basic and acidic residues" evidence="1">
    <location>
        <begin position="197"/>
        <end position="211"/>
    </location>
</feature>
<dbReference type="AlphaFoldDB" id="A0A9Q1GLM0"/>
<dbReference type="EMBL" id="JAKOGI010002133">
    <property type="protein sequence ID" value="KAJ8422830.1"/>
    <property type="molecule type" value="Genomic_DNA"/>
</dbReference>
<feature type="compositionally biased region" description="Basic and acidic residues" evidence="1">
    <location>
        <begin position="31"/>
        <end position="42"/>
    </location>
</feature>
<evidence type="ECO:0000313" key="3">
    <source>
        <dbReference type="Proteomes" id="UP001153076"/>
    </source>
</evidence>
<accession>A0A9Q1GLM0</accession>
<protein>
    <submittedName>
        <fullName evidence="2">Uncharacterized protein</fullName>
    </submittedName>
</protein>
<sequence length="608" mass="67407">MELRKHRRGMHTEATHVSSSRSDSDDDISEYEAKEEGKDNAERSSSVMGEDEVSGSSGGCAMSELHSKKRHNKGYLRDFSVSEKSALVEGWNVEIKAFKVGSREIPFSVYDVVLLTGLPAIEKQVTFDRGIGTFEVEEVIKVAMEDHLARERNMQRSARSNVRLYRNYVAIMVELCKGHGGVQLLDGHLKLPSGSNRGDKAEPASEEEHVDGWLCDDTSDEKCVPRIASWVNLYVGRNYDATVLISSMTDNQEGDREHMDDIVEAPDGVEEAGQEHMDDIMEAPDGDEAAGSATLPPPLVDVGAPPVPKICVHRLRTRTYIHVYVTPIVSVSFSYNVYVSSSEEFKHDAHANLSVILTALDLDEKGQSVEATERASFVLPGATMTEAIQEAYDSDVPGQPAGAPERVEAEHTGDVHDLRQVRITPSPRTYTHGTCRSDSPSYPSIVTCVQDIGNEEVEAVQHSSHIGPGTQSICKIDVKGLVNVIPRRDLRDKAGDFCINGFAIDHYNGLLHRRQCAHSKYYRLTIFLKMHQLTAYAYRPHHCVHMSDRVETIPGWEEFGYPHQHIAQPDGGASERVTVPPHVHNTRLRPMLCTAPNNLVIGDVAVER</sequence>
<evidence type="ECO:0000313" key="2">
    <source>
        <dbReference type="EMBL" id="KAJ8422830.1"/>
    </source>
</evidence>
<dbReference type="OrthoDB" id="1939467at2759"/>
<feature type="region of interest" description="Disordered" evidence="1">
    <location>
        <begin position="1"/>
        <end position="65"/>
    </location>
</feature>
<keyword evidence="3" id="KW-1185">Reference proteome</keyword>
<name>A0A9Q1GLM0_9CARY</name>
<dbReference type="Proteomes" id="UP001153076">
    <property type="component" value="Unassembled WGS sequence"/>
</dbReference>